<dbReference type="EMBL" id="JBHUPC010000006">
    <property type="protein sequence ID" value="MFD2890547.1"/>
    <property type="molecule type" value="Genomic_DNA"/>
</dbReference>
<keyword evidence="2" id="KW-1185">Reference proteome</keyword>
<dbReference type="SUPFAM" id="SSF49842">
    <property type="entry name" value="TNF-like"/>
    <property type="match status" value="1"/>
</dbReference>
<evidence type="ECO:0000313" key="1">
    <source>
        <dbReference type="EMBL" id="MFD2890547.1"/>
    </source>
</evidence>
<reference evidence="2" key="1">
    <citation type="journal article" date="2019" name="Int. J. Syst. Evol. Microbiol.">
        <title>The Global Catalogue of Microorganisms (GCM) 10K type strain sequencing project: providing services to taxonomists for standard genome sequencing and annotation.</title>
        <authorList>
            <consortium name="The Broad Institute Genomics Platform"/>
            <consortium name="The Broad Institute Genome Sequencing Center for Infectious Disease"/>
            <person name="Wu L."/>
            <person name="Ma J."/>
        </authorList>
    </citation>
    <scope>NUCLEOTIDE SEQUENCE [LARGE SCALE GENOMIC DNA]</scope>
    <source>
        <strain evidence="2">KCTC 22671</strain>
    </source>
</reference>
<dbReference type="InterPro" id="IPR008983">
    <property type="entry name" value="Tumour_necrosis_fac-like_dom"/>
</dbReference>
<dbReference type="RefSeq" id="WP_379809999.1">
    <property type="nucleotide sequence ID" value="NZ_JBHUPC010000006.1"/>
</dbReference>
<gene>
    <name evidence="1" type="ORF">ACFS5J_00750</name>
</gene>
<name>A0ABW5YIH5_9FLAO</name>
<sequence>MKTISFYLISLVFFFFTIDDSLAQVGINHTEPEATLDVNGDLIVREIPLASTTPEKMLVLNNTKNKLEAINLPKSFIKGKGGKGFSILNVTLLGSWKQVSFPTIEFDENNDYDTSNQYFVAPMDGIYNIYAYAKMTSLISLSSLGIGIVKETGGTYELIADQTYQSISVVGFGVVSPPTRQIQTLVKLNQGDKIYFAIKSTNIAVFADAEAQFTIHQVK</sequence>
<organism evidence="1 2">
    <name type="scientific">Flavobacterium chuncheonense</name>
    <dbReference type="NCBI Taxonomy" id="2026653"/>
    <lineage>
        <taxon>Bacteria</taxon>
        <taxon>Pseudomonadati</taxon>
        <taxon>Bacteroidota</taxon>
        <taxon>Flavobacteriia</taxon>
        <taxon>Flavobacteriales</taxon>
        <taxon>Flavobacteriaceae</taxon>
        <taxon>Flavobacterium</taxon>
    </lineage>
</organism>
<dbReference type="Gene3D" id="2.60.120.40">
    <property type="match status" value="1"/>
</dbReference>
<evidence type="ECO:0000313" key="2">
    <source>
        <dbReference type="Proteomes" id="UP001597534"/>
    </source>
</evidence>
<dbReference type="Proteomes" id="UP001597534">
    <property type="component" value="Unassembled WGS sequence"/>
</dbReference>
<proteinExistence type="predicted"/>
<comment type="caution">
    <text evidence="1">The sequence shown here is derived from an EMBL/GenBank/DDBJ whole genome shotgun (WGS) entry which is preliminary data.</text>
</comment>
<evidence type="ECO:0008006" key="3">
    <source>
        <dbReference type="Google" id="ProtNLM"/>
    </source>
</evidence>
<accession>A0ABW5YIH5</accession>
<protein>
    <recommendedName>
        <fullName evidence="3">C1q domain-containing protein</fullName>
    </recommendedName>
</protein>